<evidence type="ECO:0000256" key="4">
    <source>
        <dbReference type="PROSITE-ProRule" id="PRU00409"/>
    </source>
</evidence>
<dbReference type="PANTHER" id="PTHR11609">
    <property type="entry name" value="PURINE BIOSYNTHESIS PROTEIN 6/7, PUR6/7"/>
    <property type="match status" value="1"/>
</dbReference>
<dbReference type="KEGG" id="cic:CICLE_v10003992mg"/>
<keyword evidence="1 4" id="KW-0547">Nucleotide-binding</keyword>
<dbReference type="InterPro" id="IPR016185">
    <property type="entry name" value="PreATP-grasp_dom_sf"/>
</dbReference>
<dbReference type="eggNOG" id="KOG2835">
    <property type="taxonomic scope" value="Eukaryota"/>
</dbReference>
<dbReference type="InterPro" id="IPR011761">
    <property type="entry name" value="ATP-grasp"/>
</dbReference>
<dbReference type="GO" id="GO:0006164">
    <property type="term" value="P:purine nucleotide biosynthetic process"/>
    <property type="evidence" value="ECO:0007669"/>
    <property type="project" value="UniProtKB-KW"/>
</dbReference>
<evidence type="ECO:0000256" key="1">
    <source>
        <dbReference type="ARBA" id="ARBA00022741"/>
    </source>
</evidence>
<dbReference type="GO" id="GO:0009507">
    <property type="term" value="C:chloroplast"/>
    <property type="evidence" value="ECO:0007669"/>
    <property type="project" value="TreeGrafter"/>
</dbReference>
<dbReference type="SUPFAM" id="SSF56059">
    <property type="entry name" value="Glutathione synthetase ATP-binding domain-like"/>
    <property type="match status" value="1"/>
</dbReference>
<dbReference type="EMBL" id="KI536799">
    <property type="protein sequence ID" value="ESR45600.1"/>
    <property type="molecule type" value="Genomic_DNA"/>
</dbReference>
<dbReference type="GO" id="GO:0005524">
    <property type="term" value="F:ATP binding"/>
    <property type="evidence" value="ECO:0007669"/>
    <property type="project" value="UniProtKB-UniRule"/>
</dbReference>
<dbReference type="GO" id="GO:0046872">
    <property type="term" value="F:metal ion binding"/>
    <property type="evidence" value="ECO:0007669"/>
    <property type="project" value="InterPro"/>
</dbReference>
<dbReference type="InterPro" id="IPR013815">
    <property type="entry name" value="ATP_grasp_subdomain_1"/>
</dbReference>
<dbReference type="InParanoid" id="V4T2H9"/>
<evidence type="ECO:0000313" key="7">
    <source>
        <dbReference type="Proteomes" id="UP000030687"/>
    </source>
</evidence>
<feature type="domain" description="ATP-grasp" evidence="5">
    <location>
        <begin position="348"/>
        <end position="423"/>
    </location>
</feature>
<proteinExistence type="predicted"/>
<dbReference type="Gramene" id="ESR45600">
    <property type="protein sequence ID" value="ESR45600"/>
    <property type="gene ID" value="CICLE_v10003992mg"/>
</dbReference>
<gene>
    <name evidence="6" type="ORF">CICLE_v10003992mg</name>
</gene>
<evidence type="ECO:0000256" key="2">
    <source>
        <dbReference type="ARBA" id="ARBA00022755"/>
    </source>
</evidence>
<accession>V4T2H9</accession>
<evidence type="ECO:0000313" key="6">
    <source>
        <dbReference type="EMBL" id="ESR45600.1"/>
    </source>
</evidence>
<organism evidence="6 7">
    <name type="scientific">Citrus clementina</name>
    <name type="common">Clementine</name>
    <name type="synonym">Citrus deliciosa x Citrus sinensis</name>
    <dbReference type="NCBI Taxonomy" id="85681"/>
    <lineage>
        <taxon>Eukaryota</taxon>
        <taxon>Viridiplantae</taxon>
        <taxon>Streptophyta</taxon>
        <taxon>Embryophyta</taxon>
        <taxon>Tracheophyta</taxon>
        <taxon>Spermatophyta</taxon>
        <taxon>Magnoliopsida</taxon>
        <taxon>eudicotyledons</taxon>
        <taxon>Gunneridae</taxon>
        <taxon>Pentapetalae</taxon>
        <taxon>rosids</taxon>
        <taxon>malvids</taxon>
        <taxon>Sapindales</taxon>
        <taxon>Rutaceae</taxon>
        <taxon>Aurantioideae</taxon>
        <taxon>Citrus</taxon>
    </lineage>
</organism>
<dbReference type="STRING" id="85681.V4T2H9"/>
<dbReference type="PROSITE" id="PS50975">
    <property type="entry name" value="ATP_GRASP"/>
    <property type="match status" value="1"/>
</dbReference>
<keyword evidence="3 4" id="KW-0067">ATP-binding</keyword>
<dbReference type="Gene3D" id="3.30.1490.20">
    <property type="entry name" value="ATP-grasp fold, A domain"/>
    <property type="match status" value="1"/>
</dbReference>
<dbReference type="SUPFAM" id="SSF52440">
    <property type="entry name" value="PreATP-grasp domain"/>
    <property type="match status" value="1"/>
</dbReference>
<keyword evidence="7" id="KW-1185">Reference proteome</keyword>
<dbReference type="Pfam" id="PF02222">
    <property type="entry name" value="ATP-grasp"/>
    <property type="match status" value="1"/>
</dbReference>
<dbReference type="Gene3D" id="3.40.50.20">
    <property type="match status" value="1"/>
</dbReference>
<dbReference type="PANTHER" id="PTHR11609:SF5">
    <property type="entry name" value="PHOSPHORIBOSYLAMINOIMIDAZOLE CARBOXYLASE"/>
    <property type="match status" value="1"/>
</dbReference>
<dbReference type="InterPro" id="IPR003135">
    <property type="entry name" value="ATP-grasp_carboxylate-amine"/>
</dbReference>
<sequence length="431" mass="48008">MYCIFKGSALREEVPLDIYITGKEYRASDRYQRGHERGQQHLLRYPYSIYGDTITLSKGLAPADPLYLAERDYQTYYLQPSIPTSYYGASSLDPYLPPPRREDMPSEGERMMKLMGKLLYATSGLSNYNRRYPYEVPKPELAAACVSLRNKVTMQYLCAGAVIRLTASANGRRSVIEEASALKIQSVFCAYLVCNTSNDKGNVLFGVGLPLQSPILQIDREYRKDDSSVHGLSETIVGWNRDSRLWELDSGAIAARGISPPPLLDSARPEVHNLSFPSPSIIPVTVDRVCGKKLFALLISCLVVACGVLTVEIEHVDVATMEKLEQQGVDCQPKASTIRIIQDKYIQKVHFSPHGIPLPEFMEVNDLESARRAGKQFGYPLMVKSKSLAYDGRGNAVAKSEEELSSAITALGGFDRSLYIEKWAPFVKVNV</sequence>
<name>V4T2H9_CITCL</name>
<protein>
    <recommendedName>
        <fullName evidence="5">ATP-grasp domain-containing protein</fullName>
    </recommendedName>
</protein>
<evidence type="ECO:0000259" key="5">
    <source>
        <dbReference type="PROSITE" id="PS50975"/>
    </source>
</evidence>
<dbReference type="FunFam" id="3.30.1490.20:FF:000016">
    <property type="entry name" value="phosphoribosylaminoimidazole carboxylase, chloroplastic"/>
    <property type="match status" value="1"/>
</dbReference>
<evidence type="ECO:0000256" key="3">
    <source>
        <dbReference type="ARBA" id="ARBA00022840"/>
    </source>
</evidence>
<dbReference type="AlphaFoldDB" id="V4T2H9"/>
<keyword evidence="2" id="KW-0658">Purine biosynthesis</keyword>
<reference evidence="6 7" key="1">
    <citation type="submission" date="2013-10" db="EMBL/GenBank/DDBJ databases">
        <authorList>
            <consortium name="International Citrus Genome Consortium"/>
            <person name="Jenkins J."/>
            <person name="Schmutz J."/>
            <person name="Prochnik S."/>
            <person name="Rokhsar D."/>
            <person name="Gmitter F."/>
            <person name="Ollitrault P."/>
            <person name="Machado M."/>
            <person name="Talon M."/>
            <person name="Wincker P."/>
            <person name="Jaillon O."/>
            <person name="Morgante M."/>
        </authorList>
    </citation>
    <scope>NUCLEOTIDE SEQUENCE</scope>
    <source>
        <strain evidence="7">cv. Clemenules</strain>
    </source>
</reference>
<dbReference type="Proteomes" id="UP000030687">
    <property type="component" value="Unassembled WGS sequence"/>
</dbReference>